<name>A0A9W8GVY6_9FUNG</name>
<dbReference type="EMBL" id="JANBUH010000114">
    <property type="protein sequence ID" value="KAJ2754481.1"/>
    <property type="molecule type" value="Genomic_DNA"/>
</dbReference>
<proteinExistence type="predicted"/>
<dbReference type="Proteomes" id="UP001140011">
    <property type="component" value="Unassembled WGS sequence"/>
</dbReference>
<accession>A0A9W8GVY6</accession>
<evidence type="ECO:0000313" key="2">
    <source>
        <dbReference type="Proteomes" id="UP001140011"/>
    </source>
</evidence>
<comment type="caution">
    <text evidence="1">The sequence shown here is derived from an EMBL/GenBank/DDBJ whole genome shotgun (WGS) entry which is preliminary data.</text>
</comment>
<evidence type="ECO:0000313" key="1">
    <source>
        <dbReference type="EMBL" id="KAJ2754481.1"/>
    </source>
</evidence>
<reference evidence="1" key="1">
    <citation type="submission" date="2022-07" db="EMBL/GenBank/DDBJ databases">
        <title>Phylogenomic reconstructions and comparative analyses of Kickxellomycotina fungi.</title>
        <authorList>
            <person name="Reynolds N.K."/>
            <person name="Stajich J.E."/>
            <person name="Barry K."/>
            <person name="Grigoriev I.V."/>
            <person name="Crous P."/>
            <person name="Smith M.E."/>
        </authorList>
    </citation>
    <scope>NUCLEOTIDE SEQUENCE</scope>
    <source>
        <strain evidence="1">BCRC 34297</strain>
    </source>
</reference>
<protein>
    <submittedName>
        <fullName evidence="1">Uncharacterized protein</fullName>
    </submittedName>
</protein>
<gene>
    <name evidence="1" type="ORF">GGI19_002379</name>
</gene>
<keyword evidence="2" id="KW-1185">Reference proteome</keyword>
<dbReference type="OrthoDB" id="203824at2759"/>
<dbReference type="AlphaFoldDB" id="A0A9W8GVY6"/>
<organism evidence="1 2">
    <name type="scientific">Coemansia pectinata</name>
    <dbReference type="NCBI Taxonomy" id="1052879"/>
    <lineage>
        <taxon>Eukaryota</taxon>
        <taxon>Fungi</taxon>
        <taxon>Fungi incertae sedis</taxon>
        <taxon>Zoopagomycota</taxon>
        <taxon>Kickxellomycotina</taxon>
        <taxon>Kickxellomycetes</taxon>
        <taxon>Kickxellales</taxon>
        <taxon>Kickxellaceae</taxon>
        <taxon>Coemansia</taxon>
    </lineage>
</organism>
<sequence>MCYPRVKRYAQVVRKLIDACVLSSSQQFELLAGLEKATADSSQELKSKQISHVWTPLEHNAAVSLSFGATTEDGMGGRLVTCTRR</sequence>